<dbReference type="Pfam" id="PF04783">
    <property type="entry name" value="DUF630"/>
    <property type="match status" value="1"/>
</dbReference>
<accession>A0AAV9BPF6</accession>
<feature type="domain" description="DUF632" evidence="2">
    <location>
        <begin position="200"/>
        <end position="496"/>
    </location>
</feature>
<protein>
    <recommendedName>
        <fullName evidence="6">DUF632 domain-containing protein</fullName>
    </recommendedName>
</protein>
<feature type="compositionally biased region" description="Pro residues" evidence="1">
    <location>
        <begin position="73"/>
        <end position="89"/>
    </location>
</feature>
<dbReference type="Pfam" id="PF04782">
    <property type="entry name" value="DUF632"/>
    <property type="match status" value="1"/>
</dbReference>
<dbReference type="AlphaFoldDB" id="A0AAV9BPF6"/>
<keyword evidence="5" id="KW-1185">Reference proteome</keyword>
<reference evidence="4" key="1">
    <citation type="journal article" date="2023" name="Nat. Commun.">
        <title>Diploid and tetraploid genomes of Acorus and the evolution of monocots.</title>
        <authorList>
            <person name="Ma L."/>
            <person name="Liu K.W."/>
            <person name="Li Z."/>
            <person name="Hsiao Y.Y."/>
            <person name="Qi Y."/>
            <person name="Fu T."/>
            <person name="Tang G.D."/>
            <person name="Zhang D."/>
            <person name="Sun W.H."/>
            <person name="Liu D.K."/>
            <person name="Li Y."/>
            <person name="Chen G.Z."/>
            <person name="Liu X.D."/>
            <person name="Liao X.Y."/>
            <person name="Jiang Y.T."/>
            <person name="Yu X."/>
            <person name="Hao Y."/>
            <person name="Huang J."/>
            <person name="Zhao X.W."/>
            <person name="Ke S."/>
            <person name="Chen Y.Y."/>
            <person name="Wu W.L."/>
            <person name="Hsu J.L."/>
            <person name="Lin Y.F."/>
            <person name="Huang M.D."/>
            <person name="Li C.Y."/>
            <person name="Huang L."/>
            <person name="Wang Z.W."/>
            <person name="Zhao X."/>
            <person name="Zhong W.Y."/>
            <person name="Peng D.H."/>
            <person name="Ahmad S."/>
            <person name="Lan S."/>
            <person name="Zhang J.S."/>
            <person name="Tsai W.C."/>
            <person name="Van de Peer Y."/>
            <person name="Liu Z.J."/>
        </authorList>
    </citation>
    <scope>NUCLEOTIDE SEQUENCE</scope>
    <source>
        <strain evidence="4">SCP</strain>
    </source>
</reference>
<evidence type="ECO:0008006" key="6">
    <source>
        <dbReference type="Google" id="ProtNLM"/>
    </source>
</evidence>
<organism evidence="4 5">
    <name type="scientific">Acorus gramineus</name>
    <name type="common">Dwarf sweet flag</name>
    <dbReference type="NCBI Taxonomy" id="55184"/>
    <lineage>
        <taxon>Eukaryota</taxon>
        <taxon>Viridiplantae</taxon>
        <taxon>Streptophyta</taxon>
        <taxon>Embryophyta</taxon>
        <taxon>Tracheophyta</taxon>
        <taxon>Spermatophyta</taxon>
        <taxon>Magnoliopsida</taxon>
        <taxon>Liliopsida</taxon>
        <taxon>Acoraceae</taxon>
        <taxon>Acorus</taxon>
    </lineage>
</organism>
<name>A0AAV9BPF6_ACOGR</name>
<evidence type="ECO:0000256" key="1">
    <source>
        <dbReference type="SAM" id="MobiDB-lite"/>
    </source>
</evidence>
<sequence length="625" mass="69664">MGCVHSKSIDREETVRRCRDRRRLMKLLLHQRSLFAQAHLDYLHSLRNVGSTLRQFADAADPHLPVADDPLPRRNPPLPPPPPPPPLPFSPGHDDIDGSSDVGTPPAPPPPVPGDWGFLLGSFSSDSSPAAEEEEWAEANTDFGDGGVADGDVALKLKLLAQAERDAVVVDDSSSVVSEYTKDSADGAAVVVWGGKRRSLAGIVKEIDEYFLKASAGGAGVAAVLESVREKPVLRRGGSGESDGKSSKSAKVFSVLSWSWSSKSLSSKDLQGTDHSNRPISHCMTLDKLYAKELKLYKDVKEEEFAKLQHKKKTMLLHRLEAGEPDEKIEQTLAIIEELESQIISLQQSINDTCFSISKLRDEELLPQLVDLSSGLMQMWKTMYECHQVQNHIAQQINHLNNYLIIEPTTENHRKATTQLETEVTFWSNAFNNLLKCQREYAHTLNQWVRLTDCLPDNSTSSLGIHALCEEWQLALDRLPDKVAAEAIKSFNSIIHSIILQQAEEYGLQKKSDRLEKRLEKELNSLTEMEMKFDKDSVQSTNHPLSIKYSKTNTFKKTVEDEKAKYMNSVRESRAMTLNNLQTSLPNVFQALMGFASVFVQALDSIQQPTEAMVDHIVTASPLCT</sequence>
<reference evidence="4" key="2">
    <citation type="submission" date="2023-06" db="EMBL/GenBank/DDBJ databases">
        <authorList>
            <person name="Ma L."/>
            <person name="Liu K.-W."/>
            <person name="Li Z."/>
            <person name="Hsiao Y.-Y."/>
            <person name="Qi Y."/>
            <person name="Fu T."/>
            <person name="Tang G."/>
            <person name="Zhang D."/>
            <person name="Sun W.-H."/>
            <person name="Liu D.-K."/>
            <person name="Li Y."/>
            <person name="Chen G.-Z."/>
            <person name="Liu X.-D."/>
            <person name="Liao X.-Y."/>
            <person name="Jiang Y.-T."/>
            <person name="Yu X."/>
            <person name="Hao Y."/>
            <person name="Huang J."/>
            <person name="Zhao X.-W."/>
            <person name="Ke S."/>
            <person name="Chen Y.-Y."/>
            <person name="Wu W.-L."/>
            <person name="Hsu J.-L."/>
            <person name="Lin Y.-F."/>
            <person name="Huang M.-D."/>
            <person name="Li C.-Y."/>
            <person name="Huang L."/>
            <person name="Wang Z.-W."/>
            <person name="Zhao X."/>
            <person name="Zhong W.-Y."/>
            <person name="Peng D.-H."/>
            <person name="Ahmad S."/>
            <person name="Lan S."/>
            <person name="Zhang J.-S."/>
            <person name="Tsai W.-C."/>
            <person name="Van De Peer Y."/>
            <person name="Liu Z.-J."/>
        </authorList>
    </citation>
    <scope>NUCLEOTIDE SEQUENCE</scope>
    <source>
        <strain evidence="4">SCP</strain>
        <tissue evidence="4">Leaves</tissue>
    </source>
</reference>
<gene>
    <name evidence="4" type="ORF">QJS04_geneDACA022154</name>
</gene>
<dbReference type="InterPro" id="IPR006867">
    <property type="entry name" value="DUF632"/>
</dbReference>
<dbReference type="PANTHER" id="PTHR21450:SF21">
    <property type="entry name" value="REDUCTASE SUBUNIT C, PUTATIVE (DUF630 AND DUF632)-RELATED"/>
    <property type="match status" value="1"/>
</dbReference>
<dbReference type="EMBL" id="JAUJYN010000002">
    <property type="protein sequence ID" value="KAK1278610.1"/>
    <property type="molecule type" value="Genomic_DNA"/>
</dbReference>
<feature type="region of interest" description="Disordered" evidence="1">
    <location>
        <begin position="62"/>
        <end position="117"/>
    </location>
</feature>
<dbReference type="Proteomes" id="UP001179952">
    <property type="component" value="Unassembled WGS sequence"/>
</dbReference>
<evidence type="ECO:0000313" key="4">
    <source>
        <dbReference type="EMBL" id="KAK1278610.1"/>
    </source>
</evidence>
<proteinExistence type="predicted"/>
<evidence type="ECO:0000259" key="2">
    <source>
        <dbReference type="Pfam" id="PF04782"/>
    </source>
</evidence>
<dbReference type="PANTHER" id="PTHR21450">
    <property type="entry name" value="PROTEIN ALTERED PHOSPHATE STARVATION RESPONSE 1"/>
    <property type="match status" value="1"/>
</dbReference>
<dbReference type="InterPro" id="IPR006868">
    <property type="entry name" value="DUF630"/>
</dbReference>
<evidence type="ECO:0000259" key="3">
    <source>
        <dbReference type="Pfam" id="PF04783"/>
    </source>
</evidence>
<evidence type="ECO:0000313" key="5">
    <source>
        <dbReference type="Proteomes" id="UP001179952"/>
    </source>
</evidence>
<feature type="domain" description="DUF630" evidence="3">
    <location>
        <begin position="1"/>
        <end position="58"/>
    </location>
</feature>
<comment type="caution">
    <text evidence="4">The sequence shown here is derived from an EMBL/GenBank/DDBJ whole genome shotgun (WGS) entry which is preliminary data.</text>
</comment>